<feature type="compositionally biased region" description="Gly residues" evidence="1">
    <location>
        <begin position="248"/>
        <end position="266"/>
    </location>
</feature>
<reference evidence="2 3" key="1">
    <citation type="submission" date="2017-04" db="EMBL/GenBank/DDBJ databases">
        <authorList>
            <person name="Afonso C.L."/>
            <person name="Miller P.J."/>
            <person name="Scott M.A."/>
            <person name="Spackman E."/>
            <person name="Goraichik I."/>
            <person name="Dimitrov K.M."/>
            <person name="Suarez D.L."/>
            <person name="Swayne D.E."/>
        </authorList>
    </citation>
    <scope>NUCLEOTIDE SEQUENCE [LARGE SCALE GENOMIC DNA]</scope>
    <source>
        <strain evidence="2 3">DSM 22418</strain>
    </source>
</reference>
<dbReference type="STRING" id="561061.SAMN05660862_2274"/>
<evidence type="ECO:0000256" key="1">
    <source>
        <dbReference type="SAM" id="MobiDB-lite"/>
    </source>
</evidence>
<dbReference type="RefSeq" id="WP_085472990.1">
    <property type="nucleotide sequence ID" value="NZ_FXAU01000003.1"/>
</dbReference>
<dbReference type="EMBL" id="FXAU01000003">
    <property type="protein sequence ID" value="SMG32625.1"/>
    <property type="molecule type" value="Genomic_DNA"/>
</dbReference>
<sequence>MNLKIPVYVFFVTLLFFSCSKDTIVVKDSFSIKEAKTFYNADLHNKGKNALFERFNLVVDWSNYVQASDSSLTVYARQEPLDGSMRIVGHFELSFSKDYKGKTSGMIKYVLPELYNGAGGYIAYNFQGTLVPPRGNILNRTKEVALMTKDTQSYYRQVLFAVKKICPAKLYFDKNTCMCVDAGLISGLDVTPAYWLVQYADSGMPEYFPAPLDGTGGMNPDIIAFPDYNWTGDPFFDPHTVANPDYNPGGGGSGGGGSGSGGSGEGGEGEGGDGSGGSSSSNASNHMAVAPVSSIDLNQRLNCFNSVPTNSATSYKVTIHVHSAVQEYPLSEFNVVKGGPGHAYITLEKTNGTHHQQLSFGFYPQEDTWVTPTKNAVASGIGEESSDPERRSDIRMTKSINNLEFTAAVVNASNNSTKTYDLNDYNCTDFAIDVFNASQSGVGKLNVLNSSIGFTTPVGLYKALDNLRIGGNANVSNVSTKAPVSTNCN</sequence>
<evidence type="ECO:0000313" key="2">
    <source>
        <dbReference type="EMBL" id="SMG32625.1"/>
    </source>
</evidence>
<organism evidence="2 3">
    <name type="scientific">Sphingobacterium psychroaquaticum</name>
    <dbReference type="NCBI Taxonomy" id="561061"/>
    <lineage>
        <taxon>Bacteria</taxon>
        <taxon>Pseudomonadati</taxon>
        <taxon>Bacteroidota</taxon>
        <taxon>Sphingobacteriia</taxon>
        <taxon>Sphingobacteriales</taxon>
        <taxon>Sphingobacteriaceae</taxon>
        <taxon>Sphingobacterium</taxon>
    </lineage>
</organism>
<evidence type="ECO:0000313" key="3">
    <source>
        <dbReference type="Proteomes" id="UP000192980"/>
    </source>
</evidence>
<protein>
    <submittedName>
        <fullName evidence="2">Uncharacterized protein</fullName>
    </submittedName>
</protein>
<dbReference type="Proteomes" id="UP000192980">
    <property type="component" value="Unassembled WGS sequence"/>
</dbReference>
<dbReference type="OrthoDB" id="743213at2"/>
<proteinExistence type="predicted"/>
<dbReference type="AlphaFoldDB" id="A0A1X7JX00"/>
<name>A0A1X7JX00_9SPHI</name>
<feature type="region of interest" description="Disordered" evidence="1">
    <location>
        <begin position="239"/>
        <end position="285"/>
    </location>
</feature>
<gene>
    <name evidence="2" type="ORF">SAMN05660862_2274</name>
</gene>
<keyword evidence="3" id="KW-1185">Reference proteome</keyword>
<accession>A0A1X7JX00</accession>
<dbReference type="PROSITE" id="PS51257">
    <property type="entry name" value="PROKAR_LIPOPROTEIN"/>
    <property type="match status" value="1"/>
</dbReference>